<dbReference type="PANTHER" id="PTHR30547">
    <property type="entry name" value="UNCHARACTERIZED PROTEIN YHCG-RELATED"/>
    <property type="match status" value="1"/>
</dbReference>
<dbReference type="InterPro" id="IPR035437">
    <property type="entry name" value="SNase_OB-fold_sf"/>
</dbReference>
<reference evidence="2 3" key="1">
    <citation type="submission" date="2013-01" db="EMBL/GenBank/DDBJ databases">
        <authorList>
            <person name="Harkins D.M."/>
            <person name="Durkin A.S."/>
            <person name="Brinkac L.M."/>
            <person name="Haft D.H."/>
            <person name="Selengut J.D."/>
            <person name="Sanka R."/>
            <person name="DePew J."/>
            <person name="Purushe J."/>
            <person name="Galloway R.L."/>
            <person name="Vinetz J.M."/>
            <person name="Sutton G.G."/>
            <person name="Nierman W.C."/>
            <person name="Fouts D.E."/>
        </authorList>
    </citation>
    <scope>NUCLEOTIDE SEQUENCE [LARGE SCALE GENOMIC DNA]</scope>
    <source>
        <strain evidence="2 3">Nikolaevo</strain>
    </source>
</reference>
<sequence>MILTKHIAKFAGLSPNTYKSLLTDISQIYESFQSDANSDWNKISLMSYWKIGQRIVEVEQGNQERASYGDRVLIQLSKDLNKRFGKGFSDRNLRYMRRFFQFYKLGKIRSELSWTHYRALLLVEDDEIRNGLEKEAIAKGWSHRELLLKAQAVLRKRDSFATAETDSEFSEDGDKGISLLKRPILGLFTYRLIQNFSSNLERSVPNLDLGFDVRIESVLGGKSKFPVGSIVSVHKNRKGYSFQKVSGNKLLYTYKAFLEKVVDGDTLLVTIDLGFHIFILQRLRLRSLDAPELGTKKGASSKKFVESQLKHCPFLLIKTYGSDKYDRYLVDVFYLKNEKDVSVLMQDGLFLNQEILNQGFADPI</sequence>
<dbReference type="InterPro" id="IPR041527">
    <property type="entry name" value="YhcG_N"/>
</dbReference>
<dbReference type="SUPFAM" id="SSF50199">
    <property type="entry name" value="Staphylococcal nuclease"/>
    <property type="match status" value="1"/>
</dbReference>
<organism evidence="2 3">
    <name type="scientific">Leptospira kirschneri serovar Bulgarica str. Nikolaevo</name>
    <dbReference type="NCBI Taxonomy" id="1240687"/>
    <lineage>
        <taxon>Bacteria</taxon>
        <taxon>Pseudomonadati</taxon>
        <taxon>Spirochaetota</taxon>
        <taxon>Spirochaetia</taxon>
        <taxon>Leptospirales</taxon>
        <taxon>Leptospiraceae</taxon>
        <taxon>Leptospira</taxon>
    </lineage>
</organism>
<evidence type="ECO:0000313" key="2">
    <source>
        <dbReference type="EMBL" id="EMK25499.1"/>
    </source>
</evidence>
<dbReference type="Gene3D" id="2.40.50.90">
    <property type="match status" value="1"/>
</dbReference>
<feature type="domain" description="TNase-like" evidence="1">
    <location>
        <begin position="252"/>
        <end position="364"/>
    </location>
</feature>
<comment type="caution">
    <text evidence="2">The sequence shown here is derived from an EMBL/GenBank/DDBJ whole genome shotgun (WGS) entry which is preliminary data.</text>
</comment>
<evidence type="ECO:0000259" key="1">
    <source>
        <dbReference type="PROSITE" id="PS50830"/>
    </source>
</evidence>
<proteinExistence type="predicted"/>
<dbReference type="EMBL" id="ANCE01000052">
    <property type="protein sequence ID" value="EMK25499.1"/>
    <property type="molecule type" value="Genomic_DNA"/>
</dbReference>
<gene>
    <name evidence="2" type="ORF">LEP1GSC008_1086</name>
</gene>
<dbReference type="InterPro" id="IPR016071">
    <property type="entry name" value="Staphylococal_nuclease_OB-fold"/>
</dbReference>
<protein>
    <submittedName>
        <fullName evidence="2">PF06250 domain protein</fullName>
    </submittedName>
</protein>
<dbReference type="AlphaFoldDB" id="M6FHF9"/>
<dbReference type="PANTHER" id="PTHR30547:SF5">
    <property type="entry name" value="NUCLEASE YHCG-RELATED"/>
    <property type="match status" value="1"/>
</dbReference>
<evidence type="ECO:0000313" key="3">
    <source>
        <dbReference type="Proteomes" id="UP000011980"/>
    </source>
</evidence>
<dbReference type="InterPro" id="IPR053148">
    <property type="entry name" value="PD-DEXK-like_domain"/>
</dbReference>
<dbReference type="Proteomes" id="UP000011980">
    <property type="component" value="Unassembled WGS sequence"/>
</dbReference>
<accession>M6FHF9</accession>
<dbReference type="Pfam" id="PF17761">
    <property type="entry name" value="DUF1016_N"/>
    <property type="match status" value="1"/>
</dbReference>
<name>M6FHF9_9LEPT</name>
<dbReference type="RefSeq" id="WP_020762796.1">
    <property type="nucleotide sequence ID" value="NZ_ANCE01000052.1"/>
</dbReference>
<dbReference type="PROSITE" id="PS50830">
    <property type="entry name" value="TNASE_3"/>
    <property type="match status" value="1"/>
</dbReference>